<evidence type="ECO:0000313" key="7">
    <source>
        <dbReference type="EMBL" id="ERJ12133.1"/>
    </source>
</evidence>
<feature type="active site" description="Nucleophile" evidence="4">
    <location>
        <position position="49"/>
    </location>
</feature>
<feature type="active site" description="Proton acceptor" evidence="4">
    <location>
        <position position="161"/>
    </location>
</feature>
<dbReference type="PROSITE" id="PS51635">
    <property type="entry name" value="PNPLA"/>
    <property type="match status" value="1"/>
</dbReference>
<dbReference type="eggNOG" id="COG1752">
    <property type="taxonomic scope" value="Bacteria"/>
</dbReference>
<reference evidence="7 8" key="1">
    <citation type="journal article" date="2011" name="J. Bacteriol.">
        <title>Genome sequence of Haloplasma contractile, an unusual contractile bacterium from a deep-sea anoxic brine lake.</title>
        <authorList>
            <person name="Antunes A."/>
            <person name="Alam I."/>
            <person name="El Dorry H."/>
            <person name="Siam R."/>
            <person name="Robertson A."/>
            <person name="Bajic V.B."/>
            <person name="Stingl U."/>
        </authorList>
    </citation>
    <scope>NUCLEOTIDE SEQUENCE [LARGE SCALE GENOMIC DNA]</scope>
    <source>
        <strain evidence="7 8">SSD-17B</strain>
    </source>
</reference>
<keyword evidence="5" id="KW-1133">Transmembrane helix</keyword>
<gene>
    <name evidence="7" type="ORF">HLPCO_001660</name>
</gene>
<sequence>MVNKNKLNNETLHIGLALGGGAVLGAAHVGALKAIEDKNIKIDCIAGTSIGAIIGAFIAFGKSCEEIEEIISDLNWISVTKLTFSKEGFLTNKKLANKLYDTIGDVNFDDAIIPFSVVATDIATGERVILNKGSVVEAVLASSSIPGIFKPITIDGRMLVDGGVVENVPISPLKEMGAELIVAVSLNPSKEKPKNMIDIMLNSYYFSTFRTAQLQLEKEHLLLELDLHDYNPVYTKQVPNLIDVGYKQAKAFIEAQLFNK</sequence>
<proteinExistence type="predicted"/>
<dbReference type="CDD" id="cd07205">
    <property type="entry name" value="Pat_PNPLA6_PNPLA7_NTE1_like"/>
    <property type="match status" value="1"/>
</dbReference>
<dbReference type="RefSeq" id="WP_008825132.1">
    <property type="nucleotide sequence ID" value="NZ_AFNU02000005.1"/>
</dbReference>
<dbReference type="AlphaFoldDB" id="U2EAK5"/>
<evidence type="ECO:0000256" key="4">
    <source>
        <dbReference type="PROSITE-ProRule" id="PRU01161"/>
    </source>
</evidence>
<accession>U2EAK5</accession>
<feature type="domain" description="PNPLA" evidence="6">
    <location>
        <begin position="16"/>
        <end position="174"/>
    </location>
</feature>
<dbReference type="InParanoid" id="U2EAK5"/>
<dbReference type="PANTHER" id="PTHR14226">
    <property type="entry name" value="NEUROPATHY TARGET ESTERASE/SWISS CHEESE D.MELANOGASTER"/>
    <property type="match status" value="1"/>
</dbReference>
<dbReference type="SUPFAM" id="SSF52151">
    <property type="entry name" value="FabD/lysophospholipase-like"/>
    <property type="match status" value="1"/>
</dbReference>
<keyword evidence="3 4" id="KW-0443">Lipid metabolism</keyword>
<dbReference type="FunCoup" id="U2EAK5">
    <property type="interactions" value="39"/>
</dbReference>
<keyword evidence="5" id="KW-0812">Transmembrane</keyword>
<reference evidence="7 8" key="2">
    <citation type="journal article" date="2013" name="PLoS ONE">
        <title>INDIGO - INtegrated Data Warehouse of MIcrobial GenOmes with Examples from the Red Sea Extremophiles.</title>
        <authorList>
            <person name="Alam I."/>
            <person name="Antunes A."/>
            <person name="Kamau A.A."/>
            <person name="Ba Alawi W."/>
            <person name="Kalkatawi M."/>
            <person name="Stingl U."/>
            <person name="Bajic V.B."/>
        </authorList>
    </citation>
    <scope>NUCLEOTIDE SEQUENCE [LARGE SCALE GENOMIC DNA]</scope>
    <source>
        <strain evidence="7 8">SSD-17B</strain>
    </source>
</reference>
<dbReference type="InterPro" id="IPR050301">
    <property type="entry name" value="NTE"/>
</dbReference>
<dbReference type="EMBL" id="AFNU02000005">
    <property type="protein sequence ID" value="ERJ12133.1"/>
    <property type="molecule type" value="Genomic_DNA"/>
</dbReference>
<dbReference type="PANTHER" id="PTHR14226:SF29">
    <property type="entry name" value="NEUROPATHY TARGET ESTERASE SWS"/>
    <property type="match status" value="1"/>
</dbReference>
<keyword evidence="2 4" id="KW-0442">Lipid degradation</keyword>
<evidence type="ECO:0000313" key="8">
    <source>
        <dbReference type="Proteomes" id="UP000005707"/>
    </source>
</evidence>
<keyword evidence="5" id="KW-0472">Membrane</keyword>
<dbReference type="Proteomes" id="UP000005707">
    <property type="component" value="Unassembled WGS sequence"/>
</dbReference>
<evidence type="ECO:0000256" key="3">
    <source>
        <dbReference type="ARBA" id="ARBA00023098"/>
    </source>
</evidence>
<keyword evidence="8" id="KW-1185">Reference proteome</keyword>
<dbReference type="GO" id="GO:0004622">
    <property type="term" value="F:phosphatidylcholine lysophospholipase activity"/>
    <property type="evidence" value="ECO:0007669"/>
    <property type="project" value="UniProtKB-EC"/>
</dbReference>
<feature type="transmembrane region" description="Helical" evidence="5">
    <location>
        <begin position="44"/>
        <end position="61"/>
    </location>
</feature>
<feature type="short sequence motif" description="GXSXG" evidence="4">
    <location>
        <begin position="47"/>
        <end position="51"/>
    </location>
</feature>
<dbReference type="GO" id="GO:0016042">
    <property type="term" value="P:lipid catabolic process"/>
    <property type="evidence" value="ECO:0007669"/>
    <property type="project" value="UniProtKB-UniRule"/>
</dbReference>
<dbReference type="Gene3D" id="3.40.1090.10">
    <property type="entry name" value="Cytosolic phospholipase A2 catalytic domain"/>
    <property type="match status" value="1"/>
</dbReference>
<comment type="caution">
    <text evidence="4">Lacks conserved residue(s) required for the propagation of feature annotation.</text>
</comment>
<feature type="transmembrane region" description="Helical" evidence="5">
    <location>
        <begin position="12"/>
        <end position="32"/>
    </location>
</feature>
<keyword evidence="1 4" id="KW-0378">Hydrolase</keyword>
<organism evidence="7 8">
    <name type="scientific">Haloplasma contractile SSD-17B</name>
    <dbReference type="NCBI Taxonomy" id="1033810"/>
    <lineage>
        <taxon>Bacteria</taxon>
        <taxon>Bacillati</taxon>
        <taxon>Mycoplasmatota</taxon>
        <taxon>Mollicutes</taxon>
        <taxon>Haloplasmatales</taxon>
        <taxon>Haloplasmataceae</taxon>
        <taxon>Haloplasma</taxon>
    </lineage>
</organism>
<dbReference type="STRING" id="1033810.HLPCO_001660"/>
<dbReference type="InterPro" id="IPR016035">
    <property type="entry name" value="Acyl_Trfase/lysoPLipase"/>
</dbReference>
<name>U2EAK5_9MOLU</name>
<evidence type="ECO:0000259" key="6">
    <source>
        <dbReference type="PROSITE" id="PS51635"/>
    </source>
</evidence>
<protein>
    <submittedName>
        <fullName evidence="7">Lysophospholipid hydrolase protein</fullName>
        <ecNumber evidence="7">3.1.1.5</ecNumber>
    </submittedName>
</protein>
<dbReference type="InterPro" id="IPR002641">
    <property type="entry name" value="PNPLA_dom"/>
</dbReference>
<evidence type="ECO:0000256" key="2">
    <source>
        <dbReference type="ARBA" id="ARBA00022963"/>
    </source>
</evidence>
<feature type="short sequence motif" description="DGA/G" evidence="4">
    <location>
        <begin position="161"/>
        <end position="163"/>
    </location>
</feature>
<dbReference type="EC" id="3.1.1.5" evidence="7"/>
<comment type="caution">
    <text evidence="7">The sequence shown here is derived from an EMBL/GenBank/DDBJ whole genome shotgun (WGS) entry which is preliminary data.</text>
</comment>
<evidence type="ECO:0000256" key="1">
    <source>
        <dbReference type="ARBA" id="ARBA00022801"/>
    </source>
</evidence>
<dbReference type="Pfam" id="PF01734">
    <property type="entry name" value="Patatin"/>
    <property type="match status" value="1"/>
</dbReference>
<dbReference type="OrthoDB" id="9770965at2"/>
<evidence type="ECO:0000256" key="5">
    <source>
        <dbReference type="SAM" id="Phobius"/>
    </source>
</evidence>